<dbReference type="CDD" id="cd03443">
    <property type="entry name" value="PaaI_thioesterase"/>
    <property type="match status" value="1"/>
</dbReference>
<reference evidence="4 5" key="1">
    <citation type="submission" date="2021-06" db="EMBL/GenBank/DDBJ databases">
        <title>Nitratireductor porphyridii sp. nov., isolated from a small marine red alga, Porphyridium purpureum in South Korea.</title>
        <authorList>
            <person name="Kim K.H."/>
            <person name="Kristyanto S."/>
            <person name="Jeon C.O."/>
        </authorList>
    </citation>
    <scope>NUCLEOTIDE SEQUENCE [LARGE SCALE GENOMIC DNA]</scope>
    <source>
        <strain evidence="4 5">R6</strain>
    </source>
</reference>
<evidence type="ECO:0000259" key="3">
    <source>
        <dbReference type="Pfam" id="PF03061"/>
    </source>
</evidence>
<dbReference type="InterPro" id="IPR029069">
    <property type="entry name" value="HotDog_dom_sf"/>
</dbReference>
<dbReference type="RefSeq" id="WP_223003758.1">
    <property type="nucleotide sequence ID" value="NZ_JAHSQO010000001.1"/>
</dbReference>
<dbReference type="Gene3D" id="3.10.129.10">
    <property type="entry name" value="Hotdog Thioesterase"/>
    <property type="match status" value="1"/>
</dbReference>
<accession>A0ABS7R4E9</accession>
<dbReference type="InterPro" id="IPR039298">
    <property type="entry name" value="ACOT13"/>
</dbReference>
<dbReference type="InterPro" id="IPR006683">
    <property type="entry name" value="Thioestr_dom"/>
</dbReference>
<comment type="caution">
    <text evidence="4">The sequence shown here is derived from an EMBL/GenBank/DDBJ whole genome shotgun (WGS) entry which is preliminary data.</text>
</comment>
<comment type="similarity">
    <text evidence="1">Belongs to the thioesterase PaaI family.</text>
</comment>
<dbReference type="PANTHER" id="PTHR21660">
    <property type="entry name" value="THIOESTERASE SUPERFAMILY MEMBER-RELATED"/>
    <property type="match status" value="1"/>
</dbReference>
<keyword evidence="2" id="KW-0378">Hydrolase</keyword>
<proteinExistence type="inferred from homology"/>
<evidence type="ECO:0000313" key="4">
    <source>
        <dbReference type="EMBL" id="MBY8915814.1"/>
    </source>
</evidence>
<protein>
    <submittedName>
        <fullName evidence="4">PaaI family thioesterase</fullName>
    </submittedName>
</protein>
<name>A0ABS7R4E9_9HYPH</name>
<dbReference type="SUPFAM" id="SSF54637">
    <property type="entry name" value="Thioesterase/thiol ester dehydrase-isomerase"/>
    <property type="match status" value="1"/>
</dbReference>
<dbReference type="EMBL" id="JAHSQO010000001">
    <property type="protein sequence ID" value="MBY8915814.1"/>
    <property type="molecule type" value="Genomic_DNA"/>
</dbReference>
<evidence type="ECO:0000256" key="1">
    <source>
        <dbReference type="ARBA" id="ARBA00008324"/>
    </source>
</evidence>
<evidence type="ECO:0000256" key="2">
    <source>
        <dbReference type="ARBA" id="ARBA00022801"/>
    </source>
</evidence>
<keyword evidence="5" id="KW-1185">Reference proteome</keyword>
<dbReference type="Pfam" id="PF03061">
    <property type="entry name" value="4HBT"/>
    <property type="match status" value="1"/>
</dbReference>
<dbReference type="PANTHER" id="PTHR21660:SF1">
    <property type="entry name" value="ACYL-COENZYME A THIOESTERASE 13"/>
    <property type="match status" value="1"/>
</dbReference>
<gene>
    <name evidence="4" type="ORF">KVG22_04395</name>
</gene>
<feature type="domain" description="Thioesterase" evidence="3">
    <location>
        <begin position="56"/>
        <end position="130"/>
    </location>
</feature>
<organism evidence="4 5">
    <name type="scientific">Nitratireductor rhodophyticola</name>
    <dbReference type="NCBI Taxonomy" id="2854036"/>
    <lineage>
        <taxon>Bacteria</taxon>
        <taxon>Pseudomonadati</taxon>
        <taxon>Pseudomonadota</taxon>
        <taxon>Alphaproteobacteria</taxon>
        <taxon>Hyphomicrobiales</taxon>
        <taxon>Phyllobacteriaceae</taxon>
        <taxon>Nitratireductor</taxon>
    </lineage>
</organism>
<dbReference type="Proteomes" id="UP000777661">
    <property type="component" value="Unassembled WGS sequence"/>
</dbReference>
<sequence>MSETAIEKDALTAARDTLATVFAPWIAALEIEALAADETGVNFRLPENRDLAHAGGVICGQATASAADTCAVAALSAANGRFRTCTTVDMTTHFIRPLKPDPVAIRVEVLSNGRRMAYVRVEMRAEGDTRLAFTATGAYAYLDG</sequence>
<evidence type="ECO:0000313" key="5">
    <source>
        <dbReference type="Proteomes" id="UP000777661"/>
    </source>
</evidence>